<dbReference type="Pfam" id="PF17762">
    <property type="entry name" value="HTH_ParB"/>
    <property type="match status" value="1"/>
</dbReference>
<dbReference type="SUPFAM" id="SSF110849">
    <property type="entry name" value="ParB/Sulfiredoxin"/>
    <property type="match status" value="1"/>
</dbReference>
<dbReference type="InterPro" id="IPR004437">
    <property type="entry name" value="ParB/RepB/Spo0J"/>
</dbReference>
<dbReference type="GO" id="GO:0007059">
    <property type="term" value="P:chromosome segregation"/>
    <property type="evidence" value="ECO:0007669"/>
    <property type="project" value="UniProtKB-KW"/>
</dbReference>
<sequence length="296" mass="33164">MSNSPINRSLGRGLDALLGPDPAFISQEGTHIQKISLFEICPGKYQPREHFDQEPFDTLVESIREKGVIQPILIRPLQNGMSNYEIVAGERRWRAAKQAGLQEIPALVKQLNDREALELALIENIQRHDLSILEEAQGYKRLMEEFDYTQEDLAKSLSKSRSHIANTLRLLNLPDNLRDYIRLGKLTAGHARALLGAKNPSLLGEKVVKQGLNVRQTEQLIQKQNNPSTPKAQKPSAFIDRAYSVDDKAMLENELKGALNLAVALELKGDGGHLNIHFSNLEELDYLVSRLLAGNH</sequence>
<proteinExistence type="inferred from homology"/>
<keyword evidence="3" id="KW-0238">DNA-binding</keyword>
<dbReference type="GO" id="GO:0003677">
    <property type="term" value="F:DNA binding"/>
    <property type="evidence" value="ECO:0007669"/>
    <property type="project" value="UniProtKB-KW"/>
</dbReference>
<comment type="caution">
    <text evidence="6">The sequence shown here is derived from an EMBL/GenBank/DDBJ whole genome shotgun (WGS) entry which is preliminary data.</text>
</comment>
<dbReference type="NCBIfam" id="TIGR00180">
    <property type="entry name" value="parB_part"/>
    <property type="match status" value="1"/>
</dbReference>
<dbReference type="Pfam" id="PF23552">
    <property type="entry name" value="ParB_C"/>
    <property type="match status" value="1"/>
</dbReference>
<gene>
    <name evidence="6" type="ORF">J0H12_01395</name>
</gene>
<dbReference type="PANTHER" id="PTHR33375:SF1">
    <property type="entry name" value="CHROMOSOME-PARTITIONING PROTEIN PARB-RELATED"/>
    <property type="match status" value="1"/>
</dbReference>
<comment type="similarity">
    <text evidence="1">Belongs to the ParB family.</text>
</comment>
<accession>A0A8J7TTV0</accession>
<dbReference type="Gene3D" id="1.10.10.2830">
    <property type="match status" value="1"/>
</dbReference>
<dbReference type="InterPro" id="IPR003115">
    <property type="entry name" value="ParB_N"/>
</dbReference>
<reference evidence="6" key="1">
    <citation type="submission" date="2021-02" db="EMBL/GenBank/DDBJ databases">
        <title>Thiocyanate and organic carbon inputs drive convergent selection for specific autotrophic Afipia and Thiobacillus strains within complex microbiomes.</title>
        <authorList>
            <person name="Huddy R.J."/>
            <person name="Sachdeva R."/>
            <person name="Kadzinga F."/>
            <person name="Kantor R.S."/>
            <person name="Harrison S.T.L."/>
            <person name="Banfield J.F."/>
        </authorList>
    </citation>
    <scope>NUCLEOTIDE SEQUENCE</scope>
    <source>
        <strain evidence="6">SCN18_10_11_15_R4_P_38_20</strain>
    </source>
</reference>
<organism evidence="6 7">
    <name type="scientific">Candidatus Paracaedimonas acanthamoebae</name>
    <dbReference type="NCBI Taxonomy" id="244581"/>
    <lineage>
        <taxon>Bacteria</taxon>
        <taxon>Pseudomonadati</taxon>
        <taxon>Pseudomonadota</taxon>
        <taxon>Alphaproteobacteria</taxon>
        <taxon>Holosporales</taxon>
        <taxon>Caedimonadaceae</taxon>
        <taxon>Candidatus Paracaedimonas</taxon>
    </lineage>
</organism>
<dbReference type="PANTHER" id="PTHR33375">
    <property type="entry name" value="CHROMOSOME-PARTITIONING PROTEIN PARB-RELATED"/>
    <property type="match status" value="1"/>
</dbReference>
<dbReference type="InterPro" id="IPR041468">
    <property type="entry name" value="HTH_ParB/Spo0J"/>
</dbReference>
<feature type="domain" description="ParB-like N-terminal" evidence="5">
    <location>
        <begin position="33"/>
        <end position="125"/>
    </location>
</feature>
<dbReference type="Gene3D" id="3.90.1530.30">
    <property type="match status" value="1"/>
</dbReference>
<dbReference type="CDD" id="cd16393">
    <property type="entry name" value="SPO0J_N"/>
    <property type="match status" value="1"/>
</dbReference>
<evidence type="ECO:0000313" key="7">
    <source>
        <dbReference type="Proteomes" id="UP000664414"/>
    </source>
</evidence>
<evidence type="ECO:0000256" key="4">
    <source>
        <dbReference type="ARBA" id="ARBA00025472"/>
    </source>
</evidence>
<dbReference type="Pfam" id="PF02195">
    <property type="entry name" value="ParB_N"/>
    <property type="match status" value="1"/>
</dbReference>
<dbReference type="InterPro" id="IPR036086">
    <property type="entry name" value="ParB/Sulfiredoxin_sf"/>
</dbReference>
<dbReference type="FunFam" id="1.10.10.2830:FF:000001">
    <property type="entry name" value="Chromosome partitioning protein ParB"/>
    <property type="match status" value="1"/>
</dbReference>
<dbReference type="GO" id="GO:0005694">
    <property type="term" value="C:chromosome"/>
    <property type="evidence" value="ECO:0007669"/>
    <property type="project" value="TreeGrafter"/>
</dbReference>
<dbReference type="AlphaFoldDB" id="A0A8J7TTV0"/>
<evidence type="ECO:0000313" key="6">
    <source>
        <dbReference type="EMBL" id="MBN9412567.1"/>
    </source>
</evidence>
<keyword evidence="2" id="KW-0159">Chromosome partition</keyword>
<protein>
    <submittedName>
        <fullName evidence="6">ParB/RepB/Spo0J family partition protein</fullName>
    </submittedName>
</protein>
<dbReference type="InterPro" id="IPR057240">
    <property type="entry name" value="ParB_dimer_C"/>
</dbReference>
<dbReference type="InterPro" id="IPR050336">
    <property type="entry name" value="Chromosome_partition/occlusion"/>
</dbReference>
<name>A0A8J7TTV0_9PROT</name>
<evidence type="ECO:0000256" key="3">
    <source>
        <dbReference type="ARBA" id="ARBA00023125"/>
    </source>
</evidence>
<evidence type="ECO:0000256" key="2">
    <source>
        <dbReference type="ARBA" id="ARBA00022829"/>
    </source>
</evidence>
<dbReference type="EMBL" id="JAFKGL010000011">
    <property type="protein sequence ID" value="MBN9412567.1"/>
    <property type="molecule type" value="Genomic_DNA"/>
</dbReference>
<dbReference type="SMART" id="SM00470">
    <property type="entry name" value="ParB"/>
    <property type="match status" value="1"/>
</dbReference>
<evidence type="ECO:0000256" key="1">
    <source>
        <dbReference type="ARBA" id="ARBA00006295"/>
    </source>
</evidence>
<dbReference type="FunFam" id="3.90.1530.30:FF:000001">
    <property type="entry name" value="Chromosome partitioning protein ParB"/>
    <property type="match status" value="1"/>
</dbReference>
<evidence type="ECO:0000259" key="5">
    <source>
        <dbReference type="SMART" id="SM00470"/>
    </source>
</evidence>
<dbReference type="Proteomes" id="UP000664414">
    <property type="component" value="Unassembled WGS sequence"/>
</dbReference>
<comment type="function">
    <text evidence="4">Involved in chromosome partition. Localize to both poles of the predivisional cell following completion of DNA replication. Binds to the DNA origin of replication.</text>
</comment>